<reference evidence="1" key="2">
    <citation type="submission" date="2021-08" db="EMBL/GenBank/DDBJ databases">
        <authorList>
            <person name="Gostincar C."/>
            <person name="Sun X."/>
            <person name="Song Z."/>
            <person name="Gunde-Cimerman N."/>
        </authorList>
    </citation>
    <scope>NUCLEOTIDE SEQUENCE</scope>
    <source>
        <strain evidence="1">EXF-9911</strain>
    </source>
</reference>
<evidence type="ECO:0000313" key="1">
    <source>
        <dbReference type="EMBL" id="KAG9690616.1"/>
    </source>
</evidence>
<comment type="caution">
    <text evidence="1">The sequence shown here is derived from an EMBL/GenBank/DDBJ whole genome shotgun (WGS) entry which is preliminary data.</text>
</comment>
<name>A0A9P8EI30_AURME</name>
<dbReference type="Proteomes" id="UP000779574">
    <property type="component" value="Unassembled WGS sequence"/>
</dbReference>
<reference evidence="1" key="1">
    <citation type="journal article" date="2021" name="J Fungi (Basel)">
        <title>Virulence traits and population genomics of the black yeast Aureobasidium melanogenum.</title>
        <authorList>
            <person name="Cernosa A."/>
            <person name="Sun X."/>
            <person name="Gostincar C."/>
            <person name="Fang C."/>
            <person name="Gunde-Cimerman N."/>
            <person name="Song Z."/>
        </authorList>
    </citation>
    <scope>NUCLEOTIDE SEQUENCE</scope>
    <source>
        <strain evidence="1">EXF-9911</strain>
    </source>
</reference>
<evidence type="ECO:0000313" key="2">
    <source>
        <dbReference type="Proteomes" id="UP000779574"/>
    </source>
</evidence>
<feature type="non-terminal residue" evidence="1">
    <location>
        <position position="246"/>
    </location>
</feature>
<sequence length="246" mass="26800">MSAPRAYQFIALRRLAAGGSRRQLHMTGPATFPSPLLTAERPVSNLPRDIAGLRAECKRRKLDYSGSMHDLMGRLSADDLTHSRAFTTAVNNSKRPSAEQQEDVKAVRHFNTSRALKAVNDSSTIDFAYFPDFDPDNAEASAIRVPLLPNNFSPARTGAHSLEAADDMVMKPQINTMAADKIISNFSEVSDNNAMTIDFQGMAERIAAASQKAAQAPIAEQTSILKQLWKGIVEDFKGVQAKPVAA</sequence>
<organism evidence="1 2">
    <name type="scientific">Aureobasidium melanogenum</name>
    <name type="common">Aureobasidium pullulans var. melanogenum</name>
    <dbReference type="NCBI Taxonomy" id="46634"/>
    <lineage>
        <taxon>Eukaryota</taxon>
        <taxon>Fungi</taxon>
        <taxon>Dikarya</taxon>
        <taxon>Ascomycota</taxon>
        <taxon>Pezizomycotina</taxon>
        <taxon>Dothideomycetes</taxon>
        <taxon>Dothideomycetidae</taxon>
        <taxon>Dothideales</taxon>
        <taxon>Saccotheciaceae</taxon>
        <taxon>Aureobasidium</taxon>
    </lineage>
</organism>
<dbReference type="EMBL" id="JAHFXF010000301">
    <property type="protein sequence ID" value="KAG9690616.1"/>
    <property type="molecule type" value="Genomic_DNA"/>
</dbReference>
<proteinExistence type="predicted"/>
<dbReference type="AlphaFoldDB" id="A0A9P8EI30"/>
<protein>
    <submittedName>
        <fullName evidence="1">Uncharacterized protein</fullName>
    </submittedName>
</protein>
<accession>A0A9P8EI30</accession>
<gene>
    <name evidence="1" type="ORF">KCU76_g8035</name>
</gene>